<feature type="non-terminal residue" evidence="1">
    <location>
        <position position="49"/>
    </location>
</feature>
<evidence type="ECO:0000313" key="1">
    <source>
        <dbReference type="EMBL" id="GAG44882.1"/>
    </source>
</evidence>
<reference evidence="1" key="1">
    <citation type="journal article" date="2014" name="Front. Microbiol.">
        <title>High frequency of phylogenetically diverse reductive dehalogenase-homologous genes in deep subseafloor sedimentary metagenomes.</title>
        <authorList>
            <person name="Kawai M."/>
            <person name="Futagami T."/>
            <person name="Toyoda A."/>
            <person name="Takaki Y."/>
            <person name="Nishi S."/>
            <person name="Hori S."/>
            <person name="Arai W."/>
            <person name="Tsubouchi T."/>
            <person name="Morono Y."/>
            <person name="Uchiyama I."/>
            <person name="Ito T."/>
            <person name="Fujiyama A."/>
            <person name="Inagaki F."/>
            <person name="Takami H."/>
        </authorList>
    </citation>
    <scope>NUCLEOTIDE SEQUENCE</scope>
    <source>
        <strain evidence="1">Expedition CK06-06</strain>
    </source>
</reference>
<dbReference type="EMBL" id="BARS01059397">
    <property type="protein sequence ID" value="GAG44882.1"/>
    <property type="molecule type" value="Genomic_DNA"/>
</dbReference>
<dbReference type="AlphaFoldDB" id="X0YC64"/>
<organism evidence="1">
    <name type="scientific">marine sediment metagenome</name>
    <dbReference type="NCBI Taxonomy" id="412755"/>
    <lineage>
        <taxon>unclassified sequences</taxon>
        <taxon>metagenomes</taxon>
        <taxon>ecological metagenomes</taxon>
    </lineage>
</organism>
<comment type="caution">
    <text evidence="1">The sequence shown here is derived from an EMBL/GenBank/DDBJ whole genome shotgun (WGS) entry which is preliminary data.</text>
</comment>
<feature type="non-terminal residue" evidence="1">
    <location>
        <position position="1"/>
    </location>
</feature>
<accession>X0YC64</accession>
<name>X0YC64_9ZZZZ</name>
<gene>
    <name evidence="1" type="ORF">S01H1_86058</name>
</gene>
<sequence length="49" mass="5426">TLETQEATVLFSLTENQSIRSVEKFIGNEEYIVGVTSTSSGIIKTIDIY</sequence>
<proteinExistence type="predicted"/>
<protein>
    <submittedName>
        <fullName evidence="1">Uncharacterized protein</fullName>
    </submittedName>
</protein>